<comment type="similarity">
    <text evidence="9">Belongs to the phospholipase D family. C2-PLD subfamily.</text>
</comment>
<dbReference type="InterPro" id="IPR001736">
    <property type="entry name" value="PLipase_D/transphosphatidylase"/>
</dbReference>
<dbReference type="Gene3D" id="3.30.870.10">
    <property type="entry name" value="Endonuclease Chain A"/>
    <property type="match status" value="2"/>
</dbReference>
<dbReference type="EC" id="3.1.4.4" evidence="2 9"/>
<dbReference type="PANTHER" id="PTHR18896">
    <property type="entry name" value="PHOSPHOLIPASE D"/>
    <property type="match status" value="1"/>
</dbReference>
<proteinExistence type="inferred from homology"/>
<evidence type="ECO:0000256" key="3">
    <source>
        <dbReference type="ARBA" id="ARBA00022723"/>
    </source>
</evidence>
<dbReference type="EMBL" id="JASCZI010211515">
    <property type="protein sequence ID" value="MED6193562.1"/>
    <property type="molecule type" value="Genomic_DNA"/>
</dbReference>
<dbReference type="PANTHER" id="PTHR18896:SF115">
    <property type="entry name" value="PHOSPHOLIPASE D ALPHA 1"/>
    <property type="match status" value="1"/>
</dbReference>
<evidence type="ECO:0000313" key="11">
    <source>
        <dbReference type="EMBL" id="MED6193562.1"/>
    </source>
</evidence>
<evidence type="ECO:0000256" key="1">
    <source>
        <dbReference type="ARBA" id="ARBA00000798"/>
    </source>
</evidence>
<feature type="domain" description="PLD phosphodiesterase" evidence="10">
    <location>
        <begin position="227"/>
        <end position="269"/>
    </location>
</feature>
<keyword evidence="12" id="KW-1185">Reference proteome</keyword>
<comment type="catalytic activity">
    <reaction evidence="1 9">
        <text>a 1,2-diacyl-sn-glycero-3-phosphocholine + H2O = a 1,2-diacyl-sn-glycero-3-phosphate + choline + H(+)</text>
        <dbReference type="Rhea" id="RHEA:14445"/>
        <dbReference type="ChEBI" id="CHEBI:15354"/>
        <dbReference type="ChEBI" id="CHEBI:15377"/>
        <dbReference type="ChEBI" id="CHEBI:15378"/>
        <dbReference type="ChEBI" id="CHEBI:57643"/>
        <dbReference type="ChEBI" id="CHEBI:58608"/>
        <dbReference type="EC" id="3.1.4.4"/>
    </reaction>
</comment>
<keyword evidence="7 9" id="KW-0442">Lipid degradation</keyword>
<evidence type="ECO:0000259" key="10">
    <source>
        <dbReference type="PROSITE" id="PS50035"/>
    </source>
</evidence>
<dbReference type="PIRSF" id="PIRSF036470">
    <property type="entry name" value="PLD_plant"/>
    <property type="match status" value="1"/>
</dbReference>
<accession>A0ABU6X6I5</accession>
<keyword evidence="5 9" id="KW-0378">Hydrolase</keyword>
<evidence type="ECO:0000256" key="9">
    <source>
        <dbReference type="PIRNR" id="PIRNR036470"/>
    </source>
</evidence>
<keyword evidence="8" id="KW-0443">Lipid metabolism</keyword>
<dbReference type="Proteomes" id="UP001341840">
    <property type="component" value="Unassembled WGS sequence"/>
</dbReference>
<keyword evidence="6 9" id="KW-0106">Calcium</keyword>
<evidence type="ECO:0000256" key="2">
    <source>
        <dbReference type="ARBA" id="ARBA00012027"/>
    </source>
</evidence>
<dbReference type="Pfam" id="PF00614">
    <property type="entry name" value="PLDc"/>
    <property type="match status" value="2"/>
</dbReference>
<reference evidence="11 12" key="1">
    <citation type="journal article" date="2023" name="Plants (Basel)">
        <title>Bridging the Gap: Combining Genomics and Transcriptomics Approaches to Understand Stylosanthes scabra, an Orphan Legume from the Brazilian Caatinga.</title>
        <authorList>
            <person name="Ferreira-Neto J.R.C."/>
            <person name="da Silva M.D."/>
            <person name="Binneck E."/>
            <person name="de Melo N.F."/>
            <person name="da Silva R.H."/>
            <person name="de Melo A.L.T.M."/>
            <person name="Pandolfi V."/>
            <person name="Bustamante F.O."/>
            <person name="Brasileiro-Vidal A.C."/>
            <person name="Benko-Iseppon A.M."/>
        </authorList>
    </citation>
    <scope>NUCLEOTIDE SEQUENCE [LARGE SCALE GENOMIC DNA]</scope>
    <source>
        <tissue evidence="11">Leaves</tissue>
    </source>
</reference>
<keyword evidence="4" id="KW-0677">Repeat</keyword>
<comment type="caution">
    <text evidence="11">The sequence shown here is derived from an EMBL/GenBank/DDBJ whole genome shotgun (WGS) entry which is preliminary data.</text>
</comment>
<dbReference type="InterPro" id="IPR024632">
    <property type="entry name" value="PLipase_D_C"/>
</dbReference>
<dbReference type="PROSITE" id="PS50035">
    <property type="entry name" value="PLD"/>
    <property type="match status" value="2"/>
</dbReference>
<dbReference type="InterPro" id="IPR015679">
    <property type="entry name" value="PLipase_D_fam"/>
</dbReference>
<evidence type="ECO:0000256" key="7">
    <source>
        <dbReference type="ARBA" id="ARBA00022963"/>
    </source>
</evidence>
<organism evidence="11 12">
    <name type="scientific">Stylosanthes scabra</name>
    <dbReference type="NCBI Taxonomy" id="79078"/>
    <lineage>
        <taxon>Eukaryota</taxon>
        <taxon>Viridiplantae</taxon>
        <taxon>Streptophyta</taxon>
        <taxon>Embryophyta</taxon>
        <taxon>Tracheophyta</taxon>
        <taxon>Spermatophyta</taxon>
        <taxon>Magnoliopsida</taxon>
        <taxon>eudicotyledons</taxon>
        <taxon>Gunneridae</taxon>
        <taxon>Pentapetalae</taxon>
        <taxon>rosids</taxon>
        <taxon>fabids</taxon>
        <taxon>Fabales</taxon>
        <taxon>Fabaceae</taxon>
        <taxon>Papilionoideae</taxon>
        <taxon>50 kb inversion clade</taxon>
        <taxon>dalbergioids sensu lato</taxon>
        <taxon>Dalbergieae</taxon>
        <taxon>Pterocarpus clade</taxon>
        <taxon>Stylosanthes</taxon>
    </lineage>
</organism>
<comment type="function">
    <text evidence="9">Hydrolyzes glycerol-phospholipids at the terminal phosphodiesteric bond.</text>
</comment>
<dbReference type="SMART" id="SM00155">
    <property type="entry name" value="PLDc"/>
    <property type="match status" value="2"/>
</dbReference>
<evidence type="ECO:0000313" key="12">
    <source>
        <dbReference type="Proteomes" id="UP001341840"/>
    </source>
</evidence>
<protein>
    <recommendedName>
        <fullName evidence="2 9">Phospholipase D</fullName>
        <ecNumber evidence="2 9">3.1.4.4</ecNumber>
    </recommendedName>
</protein>
<comment type="cofactor">
    <cofactor evidence="9">
        <name>Ca(2+)</name>
        <dbReference type="ChEBI" id="CHEBI:29108"/>
    </cofactor>
</comment>
<dbReference type="Pfam" id="PF12357">
    <property type="entry name" value="PLD_C"/>
    <property type="match status" value="1"/>
</dbReference>
<evidence type="ECO:0000256" key="8">
    <source>
        <dbReference type="ARBA" id="ARBA00023098"/>
    </source>
</evidence>
<evidence type="ECO:0000256" key="6">
    <source>
        <dbReference type="ARBA" id="ARBA00022837"/>
    </source>
</evidence>
<sequence>MELYSSSRHCIGKACVPAKDILNGIEDEKWVKIVGEGRLPVADGDPKILVKLKFSAATQHENWSQGIKDPEFQGVPRTFFKQQVGCKVTLYQDAHVSDSFVPGVVLDGGVTYEPQRCWEDMFKAIKEAKHFIYIAGWSLYTEISLIRDPNRPQDGGHKTLGELLKEKAAENVRVVLLLWEDGVPIPVIGKFLSNFFGIMDTHDKETQRYFKGTNDIHCVLCSRDSDNKSSHHQKIVVVDAELPNGKQQQQPNKRRIVSFIGGIDLCNGRYDTPTHSLFGTLKGEHIDDFYQKCIPDATIEKGGPRQPWHDVHCKLEGPIAWDVYDTFKWRFQKQGIKGVLLSEEEFTQLTIERSQSQVTDPDNGDTWNVQLFRSIDDSATLGFPETAEAAFKAGIVRGDDEMIDRSIQDAYIHAIRRAKDFIYIESQYLIGSDFDWSQDAAHECLHTIPNELSYKIVSKIQAKERFVVYVVIPMWPEGKPKGKKGVVQDMLYFSEEDHRDDDVGNTEDRPDDYLSFFCLGKREKNEHVPPKRPNQGSHYQKAQDAGRFMIYVHSKMMIVDDEYIIVGSANINGRSMDGDRDTEIAMGAYQPNHLSMGNGYAMGQIHGFRMSLWYEHLGNIEQCFFEPKSKECINKVNKVAQKNWESYSKESLDSELSGHLIRYPFDISDDGTLKNLPGFEFFPDTNAPIPGKLKSTTFSRFIPSEAE</sequence>
<evidence type="ECO:0000256" key="4">
    <source>
        <dbReference type="ARBA" id="ARBA00022737"/>
    </source>
</evidence>
<evidence type="ECO:0000256" key="5">
    <source>
        <dbReference type="ARBA" id="ARBA00022801"/>
    </source>
</evidence>
<name>A0ABU6X6I5_9FABA</name>
<feature type="domain" description="PLD phosphodiesterase" evidence="10">
    <location>
        <begin position="548"/>
        <end position="575"/>
    </location>
</feature>
<dbReference type="SUPFAM" id="SSF56024">
    <property type="entry name" value="Phospholipase D/nuclease"/>
    <property type="match status" value="2"/>
</dbReference>
<dbReference type="InterPro" id="IPR011402">
    <property type="entry name" value="PLipase_D_pln"/>
</dbReference>
<keyword evidence="3" id="KW-0479">Metal-binding</keyword>
<gene>
    <name evidence="11" type="ORF">PIB30_020706</name>
</gene>